<protein>
    <submittedName>
        <fullName evidence="3">COP23 domain-containing protein</fullName>
    </submittedName>
</protein>
<feature type="compositionally biased region" description="Low complexity" evidence="1">
    <location>
        <begin position="28"/>
        <end position="38"/>
    </location>
</feature>
<dbReference type="EMBL" id="CP159837">
    <property type="protein sequence ID" value="XCM35493.1"/>
    <property type="molecule type" value="Genomic_DNA"/>
</dbReference>
<feature type="region of interest" description="Disordered" evidence="1">
    <location>
        <begin position="28"/>
        <end position="52"/>
    </location>
</feature>
<reference evidence="3" key="1">
    <citation type="submission" date="2024-07" db="EMBL/GenBank/DDBJ databases">
        <authorList>
            <person name="Kim Y.J."/>
            <person name="Jeong J.Y."/>
        </authorList>
    </citation>
    <scope>NUCLEOTIDE SEQUENCE</scope>
    <source>
        <strain evidence="3">GIHE-MW2</strain>
    </source>
</reference>
<evidence type="ECO:0000313" key="3">
    <source>
        <dbReference type="EMBL" id="XCM35493.1"/>
    </source>
</evidence>
<organism evidence="3">
    <name type="scientific">Planktothricoides raciborskii GIHE-MW2</name>
    <dbReference type="NCBI Taxonomy" id="2792601"/>
    <lineage>
        <taxon>Bacteria</taxon>
        <taxon>Bacillati</taxon>
        <taxon>Cyanobacteriota</taxon>
        <taxon>Cyanophyceae</taxon>
        <taxon>Oscillatoriophycideae</taxon>
        <taxon>Oscillatoriales</taxon>
        <taxon>Oscillatoriaceae</taxon>
        <taxon>Planktothricoides</taxon>
    </lineage>
</organism>
<dbReference type="AlphaFoldDB" id="A0AAU8J8M0"/>
<gene>
    <name evidence="3" type="ORF">ABWT76_004181</name>
</gene>
<dbReference type="RefSeq" id="WP_190878580.1">
    <property type="nucleotide sequence ID" value="NZ_CP159837.1"/>
</dbReference>
<feature type="chain" id="PRO_5043874074" evidence="2">
    <location>
        <begin position="24"/>
        <end position="206"/>
    </location>
</feature>
<evidence type="ECO:0000256" key="1">
    <source>
        <dbReference type="SAM" id="MobiDB-lite"/>
    </source>
</evidence>
<dbReference type="InterPro" id="IPR025478">
    <property type="entry name" value="COP23"/>
</dbReference>
<name>A0AAU8J8M0_9CYAN</name>
<accession>A0AAU8J8M0</accession>
<proteinExistence type="predicted"/>
<dbReference type="Pfam" id="PF14218">
    <property type="entry name" value="COP23"/>
    <property type="match status" value="1"/>
</dbReference>
<sequence>MNPQYFWQLAPKLATTFALSALMACSNTSTTTSPTTTPTTPPPTTETNSANPSEKTEFLCVQDAQDGWVTVAQRNNLRTIKPLLVWQTTEFGENWTPEKRCHHVTEKLNIAVANNGGYLTNLALRYGLVDNYTVICVAISPETCTANNMLFTLREENAQKPQEVLAKIAGFAKNQGSDNKIIEKGDRQYLLLEDLLNGAFSSETRL</sequence>
<keyword evidence="2" id="KW-0732">Signal</keyword>
<evidence type="ECO:0000256" key="2">
    <source>
        <dbReference type="SAM" id="SignalP"/>
    </source>
</evidence>
<feature type="signal peptide" evidence="2">
    <location>
        <begin position="1"/>
        <end position="23"/>
    </location>
</feature>